<protein>
    <recommendedName>
        <fullName evidence="2">Restriction endonuclease type IV Mrr domain-containing protein</fullName>
    </recommendedName>
</protein>
<comment type="caution">
    <text evidence="1">The sequence shown here is derived from an EMBL/GenBank/DDBJ whole genome shotgun (WGS) entry which is preliminary data.</text>
</comment>
<evidence type="ECO:0000313" key="1">
    <source>
        <dbReference type="EMBL" id="KAA6316494.1"/>
    </source>
</evidence>
<accession>A0A5J4Q6I0</accession>
<name>A0A5J4Q6I0_9ZZZZ</name>
<organism evidence="1">
    <name type="scientific">termite gut metagenome</name>
    <dbReference type="NCBI Taxonomy" id="433724"/>
    <lineage>
        <taxon>unclassified sequences</taxon>
        <taxon>metagenomes</taxon>
        <taxon>organismal metagenomes</taxon>
    </lineage>
</organism>
<evidence type="ECO:0008006" key="2">
    <source>
        <dbReference type="Google" id="ProtNLM"/>
    </source>
</evidence>
<sequence>MRPDMETIKLINEYSLEFLILEDMGIELIRNQNGEMIHWFIKDKLQKISKTHSNNLQVGNLLIERLKNCQAGKKEWATYENICTDIFEYLFKDNFRKYTYENQSCTHDKKLRRDLIINNNFSDSTCFWAKVEKKFDCNLIIVDFKNYTDPLEQNDFYLPSKYLNLNIGRFAIICSRKGLGDSAKALQQQMFNKNELIICLDDNDLIGMIKEKMNEQDPTYRLDNLMYAMYKN</sequence>
<proteinExistence type="predicted"/>
<dbReference type="AlphaFoldDB" id="A0A5J4Q6I0"/>
<gene>
    <name evidence="1" type="ORF">EZS27_033207</name>
</gene>
<reference evidence="1" key="1">
    <citation type="submission" date="2019-03" db="EMBL/GenBank/DDBJ databases">
        <title>Single cell metagenomics reveals metabolic interactions within the superorganism composed of flagellate Streblomastix strix and complex community of Bacteroidetes bacteria on its surface.</title>
        <authorList>
            <person name="Treitli S.C."/>
            <person name="Kolisko M."/>
            <person name="Husnik F."/>
            <person name="Keeling P."/>
            <person name="Hampl V."/>
        </authorList>
    </citation>
    <scope>NUCLEOTIDE SEQUENCE</scope>
    <source>
        <strain evidence="1">STM</strain>
    </source>
</reference>
<dbReference type="EMBL" id="SNRY01004860">
    <property type="protein sequence ID" value="KAA6316494.1"/>
    <property type="molecule type" value="Genomic_DNA"/>
</dbReference>